<name>A0ABU0LB22_XANAG</name>
<evidence type="ECO:0008006" key="3">
    <source>
        <dbReference type="Google" id="ProtNLM"/>
    </source>
</evidence>
<dbReference type="RefSeq" id="WP_237346837.1">
    <property type="nucleotide sequence ID" value="NZ_JABWGX010000024.1"/>
</dbReference>
<protein>
    <recommendedName>
        <fullName evidence="3">Lysophospholipase</fullName>
    </recommendedName>
</protein>
<proteinExistence type="predicted"/>
<organism evidence="1 2">
    <name type="scientific">Xanthobacter agilis</name>
    <dbReference type="NCBI Taxonomy" id="47492"/>
    <lineage>
        <taxon>Bacteria</taxon>
        <taxon>Pseudomonadati</taxon>
        <taxon>Pseudomonadota</taxon>
        <taxon>Alphaproteobacteria</taxon>
        <taxon>Hyphomicrobiales</taxon>
        <taxon>Xanthobacteraceae</taxon>
        <taxon>Xanthobacter</taxon>
    </lineage>
</organism>
<comment type="caution">
    <text evidence="1">The sequence shown here is derived from an EMBL/GenBank/DDBJ whole genome shotgun (WGS) entry which is preliminary data.</text>
</comment>
<evidence type="ECO:0000313" key="1">
    <source>
        <dbReference type="EMBL" id="MDQ0504342.1"/>
    </source>
</evidence>
<reference evidence="1 2" key="1">
    <citation type="submission" date="2023-07" db="EMBL/GenBank/DDBJ databases">
        <title>Genomic Encyclopedia of Type Strains, Phase IV (KMG-IV): sequencing the most valuable type-strain genomes for metagenomic binning, comparative biology and taxonomic classification.</title>
        <authorList>
            <person name="Goeker M."/>
        </authorList>
    </citation>
    <scope>NUCLEOTIDE SEQUENCE [LARGE SCALE GENOMIC DNA]</scope>
    <source>
        <strain evidence="1 2">DSM 3770</strain>
    </source>
</reference>
<sequence>MSLHLIKLCVGATSIEDLRNWIADRRDDARRAGVPFEQTHVTRMVPTRMDELRDGGSLYWVIRGDVAARQRLLDVRPFVDVDGVRRCALVLDPEVIGVRPRPARPFQGWRYLKPAEAPADLAAVDGDAAAAMPEEMRRELEMLGLL</sequence>
<evidence type="ECO:0000313" key="2">
    <source>
        <dbReference type="Proteomes" id="UP001241747"/>
    </source>
</evidence>
<dbReference type="PIRSF" id="PIRSF032025">
    <property type="entry name" value="UCP032025"/>
    <property type="match status" value="1"/>
</dbReference>
<dbReference type="Pfam" id="PF07370">
    <property type="entry name" value="DUF1489"/>
    <property type="match status" value="1"/>
</dbReference>
<dbReference type="InterPro" id="IPR008320">
    <property type="entry name" value="UCP032025"/>
</dbReference>
<accession>A0ABU0LB22</accession>
<dbReference type="EMBL" id="JAUSVY010000002">
    <property type="protein sequence ID" value="MDQ0504342.1"/>
    <property type="molecule type" value="Genomic_DNA"/>
</dbReference>
<keyword evidence="2" id="KW-1185">Reference proteome</keyword>
<gene>
    <name evidence="1" type="ORF">QOZ94_001116</name>
</gene>
<dbReference type="Proteomes" id="UP001241747">
    <property type="component" value="Unassembled WGS sequence"/>
</dbReference>